<sequence length="96" mass="10205">MKIQAHTSRHINLRARRRAGGAAGGQGRARTLSRVCDPSWAEGRPGLSGGPPRAWGRMVQAQCPAGLMVGLPGELQTGLYYVAKKVVTRSQRATPG</sequence>
<reference evidence="2 3" key="1">
    <citation type="submission" date="2016-01" db="EMBL/GenBank/DDBJ databases">
        <authorList>
            <person name="Manzoor S."/>
        </authorList>
    </citation>
    <scope>NUCLEOTIDE SEQUENCE [LARGE SCALE GENOMIC DNA]</scope>
    <source>
        <strain evidence="2">Methanoculleus sp MAB1</strain>
    </source>
</reference>
<dbReference type="AlphaFoldDB" id="A0A0X3BKR9"/>
<evidence type="ECO:0000313" key="3">
    <source>
        <dbReference type="Proteomes" id="UP000069850"/>
    </source>
</evidence>
<accession>A0A0X3BKR9</accession>
<dbReference type="KEGG" id="mema:MMAB1_1348"/>
<feature type="region of interest" description="Disordered" evidence="1">
    <location>
        <begin position="1"/>
        <end position="53"/>
    </location>
</feature>
<dbReference type="Proteomes" id="UP000069850">
    <property type="component" value="Chromosome 1"/>
</dbReference>
<organism evidence="2 3">
    <name type="scientific">Methanoculleus bourgensis</name>
    <dbReference type="NCBI Taxonomy" id="83986"/>
    <lineage>
        <taxon>Archaea</taxon>
        <taxon>Methanobacteriati</taxon>
        <taxon>Methanobacteriota</taxon>
        <taxon>Stenosarchaea group</taxon>
        <taxon>Methanomicrobia</taxon>
        <taxon>Methanomicrobiales</taxon>
        <taxon>Methanomicrobiaceae</taxon>
        <taxon>Methanoculleus</taxon>
    </lineage>
</organism>
<dbReference type="EMBL" id="LT158599">
    <property type="protein sequence ID" value="CVK32561.1"/>
    <property type="molecule type" value="Genomic_DNA"/>
</dbReference>
<evidence type="ECO:0000313" key="2">
    <source>
        <dbReference type="EMBL" id="CVK32561.1"/>
    </source>
</evidence>
<proteinExistence type="predicted"/>
<protein>
    <submittedName>
        <fullName evidence="2">Uncharacterized protein</fullName>
    </submittedName>
</protein>
<gene>
    <name evidence="2" type="ORF">MMAB1_1348</name>
</gene>
<evidence type="ECO:0000256" key="1">
    <source>
        <dbReference type="SAM" id="MobiDB-lite"/>
    </source>
</evidence>
<feature type="compositionally biased region" description="Basic residues" evidence="1">
    <location>
        <begin position="7"/>
        <end position="19"/>
    </location>
</feature>
<name>A0A0X3BKR9_9EURY</name>